<feature type="region of interest" description="Disordered" evidence="1">
    <location>
        <begin position="175"/>
        <end position="199"/>
    </location>
</feature>
<feature type="compositionally biased region" description="Basic and acidic residues" evidence="1">
    <location>
        <begin position="190"/>
        <end position="199"/>
    </location>
</feature>
<keyword evidence="2" id="KW-0472">Membrane</keyword>
<evidence type="ECO:0000256" key="1">
    <source>
        <dbReference type="SAM" id="MobiDB-lite"/>
    </source>
</evidence>
<reference evidence="5" key="1">
    <citation type="journal article" date="2008" name="J. Bacteriol.">
        <title>Genome sequence of the fish pathogen Renibacterium salmoninarum suggests reductive evolution away from an environmental Arthrobacter ancestor.</title>
        <authorList>
            <person name="Wiens G.D."/>
            <person name="Rockey D.D."/>
            <person name="Wu Z."/>
            <person name="Chang J."/>
            <person name="Levy R."/>
            <person name="Crane S."/>
            <person name="Chen D.S."/>
            <person name="Capri G.R."/>
            <person name="Burnett J.R."/>
            <person name="Sudheesh P.S."/>
            <person name="Schipma M.J."/>
            <person name="Burd H."/>
            <person name="Bhattacharyya A."/>
            <person name="Rhodes L.D."/>
            <person name="Kaul R."/>
            <person name="Strom M.S."/>
        </authorList>
    </citation>
    <scope>NUCLEOTIDE SEQUENCE [LARGE SCALE GENOMIC DNA]</scope>
    <source>
        <strain evidence="5">ATCC 33209 / DSM 20767 / JCM 11484 / NBRC 15589 / NCIMB 2235</strain>
    </source>
</reference>
<dbReference type="PANTHER" id="PTHR37938">
    <property type="entry name" value="BLL0215 PROTEIN"/>
    <property type="match status" value="1"/>
</dbReference>
<keyword evidence="5" id="KW-1185">Reference proteome</keyword>
<keyword evidence="2" id="KW-1133">Transmembrane helix</keyword>
<evidence type="ECO:0000313" key="4">
    <source>
        <dbReference type="EMBL" id="ABY24671.1"/>
    </source>
</evidence>
<protein>
    <recommendedName>
        <fullName evidence="3">YdbS-like PH domain-containing protein</fullName>
    </recommendedName>
</protein>
<dbReference type="AlphaFoldDB" id="A9WU00"/>
<dbReference type="HOGENOM" id="CLU_111473_0_0_11"/>
<gene>
    <name evidence="4" type="ordered locus">RSal33209_2949</name>
</gene>
<accession>A9WU00</accession>
<keyword evidence="2" id="KW-0812">Transmembrane</keyword>
<dbReference type="Pfam" id="PF03703">
    <property type="entry name" value="bPH_2"/>
    <property type="match status" value="1"/>
</dbReference>
<dbReference type="STRING" id="288705.RSal33209_2949"/>
<proteinExistence type="predicted"/>
<dbReference type="KEGG" id="rsa:RSal33209_2949"/>
<sequence length="199" mass="22340">MRKWLVPGEQVIVITRPHARKLALPAIIAILLPTALGIGLAWLSRAYWGPQWDSWRAASQFVAVALTIVVLLFFSLRRYLKWFATSYILTSRRIVIRKGALTRGQTDIPLFSLLTFNVSQGVAQRMRRCGNITLISGVGESVVVREVPEVIKFKNLTLDAIEELPHSALLGEEHMPWEPGQMSPVQLAGEGERGRDSNW</sequence>
<dbReference type="InterPro" id="IPR005182">
    <property type="entry name" value="YdbS-like_PH"/>
</dbReference>
<feature type="transmembrane region" description="Helical" evidence="2">
    <location>
        <begin position="22"/>
        <end position="43"/>
    </location>
</feature>
<dbReference type="Proteomes" id="UP000002007">
    <property type="component" value="Chromosome"/>
</dbReference>
<feature type="domain" description="YdbS-like PH" evidence="3">
    <location>
        <begin position="82"/>
        <end position="155"/>
    </location>
</feature>
<dbReference type="EMBL" id="CP000910">
    <property type="protein sequence ID" value="ABY24671.1"/>
    <property type="molecule type" value="Genomic_DNA"/>
</dbReference>
<dbReference type="eggNOG" id="COG3402">
    <property type="taxonomic scope" value="Bacteria"/>
</dbReference>
<name>A9WU00_RENSM</name>
<feature type="transmembrane region" description="Helical" evidence="2">
    <location>
        <begin position="55"/>
        <end position="76"/>
    </location>
</feature>
<evidence type="ECO:0000313" key="5">
    <source>
        <dbReference type="Proteomes" id="UP000002007"/>
    </source>
</evidence>
<organism evidence="4 5">
    <name type="scientific">Renibacterium salmoninarum (strain ATCC 33209 / DSM 20767 / JCM 11484 / NBRC 15589 / NCIMB 2235)</name>
    <dbReference type="NCBI Taxonomy" id="288705"/>
    <lineage>
        <taxon>Bacteria</taxon>
        <taxon>Bacillati</taxon>
        <taxon>Actinomycetota</taxon>
        <taxon>Actinomycetes</taxon>
        <taxon>Micrococcales</taxon>
        <taxon>Micrococcaceae</taxon>
        <taxon>Renibacterium</taxon>
    </lineage>
</organism>
<evidence type="ECO:0000259" key="3">
    <source>
        <dbReference type="Pfam" id="PF03703"/>
    </source>
</evidence>
<dbReference type="RefSeq" id="WP_012246316.1">
    <property type="nucleotide sequence ID" value="NC_010168.1"/>
</dbReference>
<evidence type="ECO:0000256" key="2">
    <source>
        <dbReference type="SAM" id="Phobius"/>
    </source>
</evidence>
<dbReference type="PANTHER" id="PTHR37938:SF1">
    <property type="entry name" value="BLL0215 PROTEIN"/>
    <property type="match status" value="1"/>
</dbReference>